<keyword evidence="3 8" id="KW-0812">Transmembrane</keyword>
<comment type="subcellular location">
    <subcellularLocation>
        <location evidence="1">Cell membrane</location>
        <topology evidence="1">Multi-pass membrane protein</topology>
    </subcellularLocation>
</comment>
<dbReference type="GO" id="GO:0005886">
    <property type="term" value="C:plasma membrane"/>
    <property type="evidence" value="ECO:0007669"/>
    <property type="project" value="UniProtKB-SubCell"/>
</dbReference>
<evidence type="ECO:0000256" key="8">
    <source>
        <dbReference type="SAM" id="Phobius"/>
    </source>
</evidence>
<evidence type="ECO:0000256" key="3">
    <source>
        <dbReference type="ARBA" id="ARBA00022692"/>
    </source>
</evidence>
<reference evidence="10" key="1">
    <citation type="submission" date="2022-01" db="EMBL/GenBank/DDBJ databases">
        <title>Collection of gut derived symbiotic bacterial strains cultured from healthy donors.</title>
        <authorList>
            <person name="Lin H."/>
            <person name="Kohout C."/>
            <person name="Waligurski E."/>
            <person name="Pamer E.G."/>
        </authorList>
    </citation>
    <scope>NUCLEOTIDE SEQUENCE</scope>
    <source>
        <strain evidence="10">DFI.7.46</strain>
    </source>
</reference>
<accession>A0AAJ1EXD8</accession>
<feature type="transmembrane region" description="Helical" evidence="8">
    <location>
        <begin position="847"/>
        <end position="876"/>
    </location>
</feature>
<evidence type="ECO:0000313" key="10">
    <source>
        <dbReference type="EMBL" id="MCG4617904.1"/>
    </source>
</evidence>
<evidence type="ECO:0000256" key="2">
    <source>
        <dbReference type="ARBA" id="ARBA00022475"/>
    </source>
</evidence>
<evidence type="ECO:0000256" key="4">
    <source>
        <dbReference type="ARBA" id="ARBA00022989"/>
    </source>
</evidence>
<feature type="transmembrane region" description="Helical" evidence="8">
    <location>
        <begin position="463"/>
        <end position="487"/>
    </location>
</feature>
<protein>
    <submittedName>
        <fullName evidence="10">FtsX-like permease family protein</fullName>
    </submittedName>
</protein>
<evidence type="ECO:0000256" key="5">
    <source>
        <dbReference type="ARBA" id="ARBA00023136"/>
    </source>
</evidence>
<feature type="transmembrane region" description="Helical" evidence="8">
    <location>
        <begin position="429"/>
        <end position="451"/>
    </location>
</feature>
<feature type="transmembrane region" description="Helical" evidence="8">
    <location>
        <begin position="289"/>
        <end position="312"/>
    </location>
</feature>
<dbReference type="Proteomes" id="UP001200537">
    <property type="component" value="Unassembled WGS sequence"/>
</dbReference>
<dbReference type="AlphaFoldDB" id="A0AAJ1EXD8"/>
<dbReference type="Pfam" id="PF02687">
    <property type="entry name" value="FtsX"/>
    <property type="match status" value="2"/>
</dbReference>
<feature type="compositionally biased region" description="Polar residues" evidence="7">
    <location>
        <begin position="635"/>
        <end position="650"/>
    </location>
</feature>
<keyword evidence="5 8" id="KW-0472">Membrane</keyword>
<dbReference type="GO" id="GO:0022857">
    <property type="term" value="F:transmembrane transporter activity"/>
    <property type="evidence" value="ECO:0007669"/>
    <property type="project" value="TreeGrafter"/>
</dbReference>
<dbReference type="RefSeq" id="WP_024060048.1">
    <property type="nucleotide sequence ID" value="NZ_JAGZVZ010000006.1"/>
</dbReference>
<feature type="transmembrane region" description="Helical" evidence="8">
    <location>
        <begin position="339"/>
        <end position="368"/>
    </location>
</feature>
<dbReference type="PANTHER" id="PTHR30572">
    <property type="entry name" value="MEMBRANE COMPONENT OF TRANSPORTER-RELATED"/>
    <property type="match status" value="1"/>
</dbReference>
<sequence>MLFLTKANLKAHSRQYVATAIAIIICCVFICGASSFASVMSWVMGVGETQFNQNTQVQITREVDLDNPDSSQAIQGTVSWENTPDNEYEVILKKQDAIRNAVGKDLDLQPLYYLVTLANINEKNIYLSGTGLLPKGYYRPPLAEGRYPTGKNEIILGESYLENSKTKIGDQIELKTDELLHEHRAKEKTIPVTITGTVKQDATMRIGNLPDVYYSAQLTKQLSDFSKKSPAKILINTQQDPKAVVQKLGKYLNDNKLLSQDGWVVTVDELQKSSDSDLAKSVAMQAASLAFPLLAVLVCIGIVSVTFQVVLARRRRETALLRCVGATVSQIRRSAFSECVMVGVIAALLGTALGWTASVVVAVATGMIGSFTQAAQVIGFTPAVVSLLTGIIVPLIGGMRPTLGLAKILPVAALNPMELTKMGKKKRHIVRGVFMALFTLVGAGLWTFAWLNKGQEDDQAMTIALSCALGGCLFIFLAALLACRSFLPAFTAALTRPFASRSATFKLAGENVKRDPNRTGATGTALVLGVTLMATILVGTISLQSTIADELNRRFSVDMSLVAVNESHQMPEEITKKLPKLQSVDKVASLPSRTITQARDEHDKPVQLNLALEQAEPYEDEKEATASSAPEEGETGNTSDAVDTDSGNQKPENRSVLAVGLPDNPEAVLRHQVKTPQKGTAWLMTEDERKHPSKVTLTFASGQKLTVALKAPPQENQAFPSSAFGSYLVLSRADLDSITPSETGKNPAGVILKMDMEKTPTEIIEDIQDLSTLAPADSLAETGGVMFTASINLTLKVLMTILLSLLGVSALVALVGVANTLSLSVVDRKRENALLRAVGFTQKQIRAMLLTEGMLIGLGALIVGIALSILFSWFVMQCMPFTGFISSKDIHVQIPWLWLGIIILVTEGFCFLASVLPGRQAAKASPVAALASADE</sequence>
<feature type="transmembrane region" description="Helical" evidence="8">
    <location>
        <begin position="523"/>
        <end position="543"/>
    </location>
</feature>
<evidence type="ECO:0000313" key="11">
    <source>
        <dbReference type="Proteomes" id="UP001200537"/>
    </source>
</evidence>
<evidence type="ECO:0000256" key="6">
    <source>
        <dbReference type="ARBA" id="ARBA00038076"/>
    </source>
</evidence>
<feature type="region of interest" description="Disordered" evidence="7">
    <location>
        <begin position="613"/>
        <end position="653"/>
    </location>
</feature>
<feature type="transmembrane region" description="Helical" evidence="8">
    <location>
        <begin position="896"/>
        <end position="916"/>
    </location>
</feature>
<keyword evidence="2" id="KW-1003">Cell membrane</keyword>
<feature type="domain" description="ABC3 transporter permease C-terminal" evidence="9">
    <location>
        <begin position="290"/>
        <end position="408"/>
    </location>
</feature>
<name>A0AAJ1EXD8_9ACTO</name>
<evidence type="ECO:0000259" key="9">
    <source>
        <dbReference type="Pfam" id="PF02687"/>
    </source>
</evidence>
<gene>
    <name evidence="10" type="ORF">L0M99_05290</name>
</gene>
<evidence type="ECO:0000256" key="1">
    <source>
        <dbReference type="ARBA" id="ARBA00004651"/>
    </source>
</evidence>
<dbReference type="PANTHER" id="PTHR30572:SF4">
    <property type="entry name" value="ABC TRANSPORTER PERMEASE YTRF"/>
    <property type="match status" value="1"/>
</dbReference>
<feature type="domain" description="ABC3 transporter permease C-terminal" evidence="9">
    <location>
        <begin position="805"/>
        <end position="926"/>
    </location>
</feature>
<comment type="caution">
    <text evidence="10">The sequence shown here is derived from an EMBL/GenBank/DDBJ whole genome shotgun (WGS) entry which is preliminary data.</text>
</comment>
<feature type="transmembrane region" description="Helical" evidence="8">
    <location>
        <begin position="21"/>
        <end position="44"/>
    </location>
</feature>
<organism evidence="10 11">
    <name type="scientific">Varibaculum cambriense</name>
    <dbReference type="NCBI Taxonomy" id="184870"/>
    <lineage>
        <taxon>Bacteria</taxon>
        <taxon>Bacillati</taxon>
        <taxon>Actinomycetota</taxon>
        <taxon>Actinomycetes</taxon>
        <taxon>Actinomycetales</taxon>
        <taxon>Actinomycetaceae</taxon>
        <taxon>Varibaculum</taxon>
    </lineage>
</organism>
<comment type="similarity">
    <text evidence="6">Belongs to the ABC-4 integral membrane protein family.</text>
</comment>
<keyword evidence="4 8" id="KW-1133">Transmembrane helix</keyword>
<proteinExistence type="inferred from homology"/>
<dbReference type="InterPro" id="IPR003838">
    <property type="entry name" value="ABC3_permease_C"/>
</dbReference>
<evidence type="ECO:0000256" key="7">
    <source>
        <dbReference type="SAM" id="MobiDB-lite"/>
    </source>
</evidence>
<dbReference type="EMBL" id="JAKNHJ010000008">
    <property type="protein sequence ID" value="MCG4617904.1"/>
    <property type="molecule type" value="Genomic_DNA"/>
</dbReference>
<dbReference type="InterPro" id="IPR050250">
    <property type="entry name" value="Macrolide_Exporter_MacB"/>
</dbReference>
<feature type="transmembrane region" description="Helical" evidence="8">
    <location>
        <begin position="374"/>
        <end position="397"/>
    </location>
</feature>
<feature type="transmembrane region" description="Helical" evidence="8">
    <location>
        <begin position="797"/>
        <end position="826"/>
    </location>
</feature>